<proteinExistence type="predicted"/>
<dbReference type="AlphaFoldDB" id="A0A8X6TJD3"/>
<accession>A0A8X6TJD3</accession>
<evidence type="ECO:0000256" key="1">
    <source>
        <dbReference type="SAM" id="MobiDB-lite"/>
    </source>
</evidence>
<evidence type="ECO:0000313" key="2">
    <source>
        <dbReference type="EMBL" id="GFT14416.1"/>
    </source>
</evidence>
<name>A0A8X6TJD3_NEPPI</name>
<dbReference type="Proteomes" id="UP000887013">
    <property type="component" value="Unassembled WGS sequence"/>
</dbReference>
<sequence>MGNEVYENNTGRSMNNSEGSLHLGSSGFEKQYSQNFNGKVAVSEFLHYSAEGKKNFLDPIFIGYETWAFYFKPETKQLSCE</sequence>
<dbReference type="EMBL" id="BMAW01058083">
    <property type="protein sequence ID" value="GFT14416.1"/>
    <property type="molecule type" value="Genomic_DNA"/>
</dbReference>
<comment type="caution">
    <text evidence="2">The sequence shown here is derived from an EMBL/GenBank/DDBJ whole genome shotgun (WGS) entry which is preliminary data.</text>
</comment>
<gene>
    <name evidence="2" type="ORF">NPIL_687771</name>
</gene>
<feature type="region of interest" description="Disordered" evidence="1">
    <location>
        <begin position="1"/>
        <end position="26"/>
    </location>
</feature>
<evidence type="ECO:0000313" key="3">
    <source>
        <dbReference type="Proteomes" id="UP000887013"/>
    </source>
</evidence>
<feature type="compositionally biased region" description="Polar residues" evidence="1">
    <location>
        <begin position="1"/>
        <end position="19"/>
    </location>
</feature>
<organism evidence="2 3">
    <name type="scientific">Nephila pilipes</name>
    <name type="common">Giant wood spider</name>
    <name type="synonym">Nephila maculata</name>
    <dbReference type="NCBI Taxonomy" id="299642"/>
    <lineage>
        <taxon>Eukaryota</taxon>
        <taxon>Metazoa</taxon>
        <taxon>Ecdysozoa</taxon>
        <taxon>Arthropoda</taxon>
        <taxon>Chelicerata</taxon>
        <taxon>Arachnida</taxon>
        <taxon>Araneae</taxon>
        <taxon>Araneomorphae</taxon>
        <taxon>Entelegynae</taxon>
        <taxon>Araneoidea</taxon>
        <taxon>Nephilidae</taxon>
        <taxon>Nephila</taxon>
    </lineage>
</organism>
<protein>
    <submittedName>
        <fullName evidence="2">Uncharacterized protein</fullName>
    </submittedName>
</protein>
<keyword evidence="3" id="KW-1185">Reference proteome</keyword>
<reference evidence="2" key="1">
    <citation type="submission" date="2020-08" db="EMBL/GenBank/DDBJ databases">
        <title>Multicomponent nature underlies the extraordinary mechanical properties of spider dragline silk.</title>
        <authorList>
            <person name="Kono N."/>
            <person name="Nakamura H."/>
            <person name="Mori M."/>
            <person name="Yoshida Y."/>
            <person name="Ohtoshi R."/>
            <person name="Malay A.D."/>
            <person name="Moran D.A.P."/>
            <person name="Tomita M."/>
            <person name="Numata K."/>
            <person name="Arakawa K."/>
        </authorList>
    </citation>
    <scope>NUCLEOTIDE SEQUENCE</scope>
</reference>